<evidence type="ECO:0000256" key="15">
    <source>
        <dbReference type="ARBA" id="ARBA00023211"/>
    </source>
</evidence>
<organism evidence="18 19">
    <name type="scientific">Nezara viridula</name>
    <name type="common">Southern green stink bug</name>
    <name type="synonym">Cimex viridulus</name>
    <dbReference type="NCBI Taxonomy" id="85310"/>
    <lineage>
        <taxon>Eukaryota</taxon>
        <taxon>Metazoa</taxon>
        <taxon>Ecdysozoa</taxon>
        <taxon>Arthropoda</taxon>
        <taxon>Hexapoda</taxon>
        <taxon>Insecta</taxon>
        <taxon>Pterygota</taxon>
        <taxon>Neoptera</taxon>
        <taxon>Paraneoptera</taxon>
        <taxon>Hemiptera</taxon>
        <taxon>Heteroptera</taxon>
        <taxon>Panheteroptera</taxon>
        <taxon>Pentatomomorpha</taxon>
        <taxon>Pentatomoidea</taxon>
        <taxon>Pentatomidae</taxon>
        <taxon>Pentatominae</taxon>
        <taxon>Nezara</taxon>
    </lineage>
</organism>
<dbReference type="GO" id="GO:0004653">
    <property type="term" value="F:polypeptide N-acetylgalactosaminyltransferase activity"/>
    <property type="evidence" value="ECO:0007669"/>
    <property type="project" value="UniProtKB-ARBA"/>
</dbReference>
<dbReference type="InterPro" id="IPR000772">
    <property type="entry name" value="Ricin_B_lectin"/>
</dbReference>
<evidence type="ECO:0000313" key="19">
    <source>
        <dbReference type="Proteomes" id="UP001152798"/>
    </source>
</evidence>
<dbReference type="InterPro" id="IPR029044">
    <property type="entry name" value="Nucleotide-diphossugar_trans"/>
</dbReference>
<evidence type="ECO:0000256" key="7">
    <source>
        <dbReference type="ARBA" id="ARBA00022692"/>
    </source>
</evidence>
<evidence type="ECO:0000256" key="6">
    <source>
        <dbReference type="ARBA" id="ARBA00022679"/>
    </source>
</evidence>
<evidence type="ECO:0000259" key="17">
    <source>
        <dbReference type="SMART" id="SM00458"/>
    </source>
</evidence>
<evidence type="ECO:0000256" key="16">
    <source>
        <dbReference type="RuleBase" id="RU361242"/>
    </source>
</evidence>
<keyword evidence="10" id="KW-0735">Signal-anchor</keyword>
<evidence type="ECO:0000256" key="14">
    <source>
        <dbReference type="ARBA" id="ARBA00023157"/>
    </source>
</evidence>
<evidence type="ECO:0000256" key="8">
    <source>
        <dbReference type="ARBA" id="ARBA00022723"/>
    </source>
</evidence>
<keyword evidence="5 16" id="KW-0328">Glycosyltransferase</keyword>
<keyword evidence="15 16" id="KW-0464">Manganese</keyword>
<dbReference type="PANTHER" id="PTHR11675">
    <property type="entry name" value="N-ACETYLGALACTOSAMINYLTRANSFERASE"/>
    <property type="match status" value="1"/>
</dbReference>
<comment type="cofactor">
    <cofactor evidence="1 16">
        <name>Mn(2+)</name>
        <dbReference type="ChEBI" id="CHEBI:29035"/>
    </cofactor>
</comment>
<keyword evidence="13 16" id="KW-0472">Membrane</keyword>
<protein>
    <recommendedName>
        <fullName evidence="16">Polypeptide N-acetylgalactosaminyltransferase</fullName>
        <ecNumber evidence="16">2.4.1.-</ecNumber>
    </recommendedName>
    <alternativeName>
        <fullName evidence="16">Protein-UDP acetylgalactosaminyltransferase</fullName>
    </alternativeName>
</protein>
<dbReference type="EMBL" id="OV725080">
    <property type="protein sequence ID" value="CAH1399879.1"/>
    <property type="molecule type" value="Genomic_DNA"/>
</dbReference>
<proteinExistence type="inferred from homology"/>
<name>A0A9P0MP76_NEZVI</name>
<dbReference type="InterPro" id="IPR045885">
    <property type="entry name" value="GalNAc-T"/>
</dbReference>
<dbReference type="SMART" id="SM00458">
    <property type="entry name" value="RICIN"/>
    <property type="match status" value="1"/>
</dbReference>
<dbReference type="GO" id="GO:0006493">
    <property type="term" value="P:protein O-linked glycosylation"/>
    <property type="evidence" value="ECO:0007669"/>
    <property type="project" value="TreeGrafter"/>
</dbReference>
<evidence type="ECO:0000256" key="4">
    <source>
        <dbReference type="ARBA" id="ARBA00005680"/>
    </source>
</evidence>
<comment type="subcellular location">
    <subcellularLocation>
        <location evidence="2 16">Golgi apparatus membrane</location>
        <topology evidence="2 16">Single-pass type II membrane protein</topology>
    </subcellularLocation>
</comment>
<keyword evidence="6 16" id="KW-0808">Transferase</keyword>
<comment type="pathway">
    <text evidence="3 16">Protein modification; protein glycosylation.</text>
</comment>
<evidence type="ECO:0000256" key="2">
    <source>
        <dbReference type="ARBA" id="ARBA00004323"/>
    </source>
</evidence>
<gene>
    <name evidence="18" type="ORF">NEZAVI_LOCUS9235</name>
</gene>
<dbReference type="SUPFAM" id="SSF53448">
    <property type="entry name" value="Nucleotide-diphospho-sugar transferases"/>
    <property type="match status" value="1"/>
</dbReference>
<dbReference type="GO" id="GO:0046872">
    <property type="term" value="F:metal ion binding"/>
    <property type="evidence" value="ECO:0007669"/>
    <property type="project" value="UniProtKB-KW"/>
</dbReference>
<accession>A0A9P0MP76</accession>
<keyword evidence="14 16" id="KW-1015">Disulfide bond</keyword>
<keyword evidence="8" id="KW-0479">Metal-binding</keyword>
<dbReference type="GO" id="GO:0030246">
    <property type="term" value="F:carbohydrate binding"/>
    <property type="evidence" value="ECO:0007669"/>
    <property type="project" value="UniProtKB-KW"/>
</dbReference>
<dbReference type="FunFam" id="3.90.550.10:FF:000021">
    <property type="entry name" value="Polypeptide N-acetylgalactosaminyltransferase"/>
    <property type="match status" value="1"/>
</dbReference>
<dbReference type="CDD" id="cd23459">
    <property type="entry name" value="beta-trefoil_Ricin_Pgant1-like"/>
    <property type="match status" value="1"/>
</dbReference>
<evidence type="ECO:0000256" key="10">
    <source>
        <dbReference type="ARBA" id="ARBA00022968"/>
    </source>
</evidence>
<dbReference type="Pfam" id="PF00652">
    <property type="entry name" value="Ricin_B_lectin"/>
    <property type="match status" value="1"/>
</dbReference>
<keyword evidence="9 16" id="KW-0430">Lectin</keyword>
<dbReference type="InterPro" id="IPR035992">
    <property type="entry name" value="Ricin_B-like_lectins"/>
</dbReference>
<reference evidence="18" key="1">
    <citation type="submission" date="2022-01" db="EMBL/GenBank/DDBJ databases">
        <authorList>
            <person name="King R."/>
        </authorList>
    </citation>
    <scope>NUCLEOTIDE SEQUENCE</scope>
</reference>
<keyword evidence="7 16" id="KW-0812">Transmembrane</keyword>
<dbReference type="OrthoDB" id="416652at2759"/>
<dbReference type="SUPFAM" id="SSF50370">
    <property type="entry name" value="Ricin B-like lectins"/>
    <property type="match status" value="1"/>
</dbReference>
<sequence>MTFIGIGKRRIFFRAFVLFSIVFFVWICFVPKERKLPLEEKNEISDFDDGEAITSVRWNEEMEAALLFDAQKQMPGLGDKGEAVTLAPLEEQKAEAVMKKEGFNLILSDKIMYNRTILDARHPECLKMKYPEDLPSASVIIVFTNERWSSLIRTIHSVFNRSPKHLLKELILVDDASDHEELQEKLEYYIATRLPKKITLVRLPKRSGLIKARLEGAKQAKGAVLVFLDAHCEVGIDWLQPLLARIKESRKSVVVPIIDVIHDKTFEYQNNGGSFDFELGGFTWSGHFTWIPISQEEERRRGSPSSPTRTPTMAGGLLAIETKYFWEIGSYDPDMDIWGGENLEMSFRVWQCGGYLETIPCSRVGHIFRNFHPYTFPGNKDTHGINTARMAKVWMDDYKRLFFKHRPELEDIDIGNITGRIELRKKLKCKDFKWYLTHVYKNKFVLDENVQAYGRVMTHANRLCLDNLQNSEEDKHPLGIYSCHNELYMSQFFSLSNAGELRREFVCAEVSTAKMEVEMYKCHGGHNQKWTYTSNHALMHIDTRLCLDSEGTWSGKFVKVSPCNNSKTQKWSWEFLT</sequence>
<dbReference type="Pfam" id="PF00535">
    <property type="entry name" value="Glycos_transf_2"/>
    <property type="match status" value="1"/>
</dbReference>
<dbReference type="InterPro" id="IPR001173">
    <property type="entry name" value="Glyco_trans_2-like"/>
</dbReference>
<evidence type="ECO:0000256" key="13">
    <source>
        <dbReference type="ARBA" id="ARBA00023136"/>
    </source>
</evidence>
<evidence type="ECO:0000256" key="5">
    <source>
        <dbReference type="ARBA" id="ARBA00022676"/>
    </source>
</evidence>
<evidence type="ECO:0000256" key="11">
    <source>
        <dbReference type="ARBA" id="ARBA00022989"/>
    </source>
</evidence>
<evidence type="ECO:0000256" key="1">
    <source>
        <dbReference type="ARBA" id="ARBA00001936"/>
    </source>
</evidence>
<feature type="transmembrane region" description="Helical" evidence="16">
    <location>
        <begin position="12"/>
        <end position="32"/>
    </location>
</feature>
<keyword evidence="19" id="KW-1185">Reference proteome</keyword>
<dbReference type="GO" id="GO:0000139">
    <property type="term" value="C:Golgi membrane"/>
    <property type="evidence" value="ECO:0007669"/>
    <property type="project" value="UniProtKB-SubCell"/>
</dbReference>
<dbReference type="Gene3D" id="2.80.10.50">
    <property type="match status" value="1"/>
</dbReference>
<comment type="similarity">
    <text evidence="4 16">Belongs to the glycosyltransferase 2 family. GalNAc-T subfamily.</text>
</comment>
<dbReference type="PANTHER" id="PTHR11675:SF43">
    <property type="entry name" value="POLYPEPTIDE N-ACETYLGALACTOSAMINYLTRANSFERASE 1"/>
    <property type="match status" value="1"/>
</dbReference>
<dbReference type="EC" id="2.4.1.-" evidence="16"/>
<evidence type="ECO:0000256" key="3">
    <source>
        <dbReference type="ARBA" id="ARBA00004922"/>
    </source>
</evidence>
<dbReference type="PROSITE" id="PS50231">
    <property type="entry name" value="RICIN_B_LECTIN"/>
    <property type="match status" value="1"/>
</dbReference>
<dbReference type="Gene3D" id="3.90.550.10">
    <property type="entry name" value="Spore Coat Polysaccharide Biosynthesis Protein SpsA, Chain A"/>
    <property type="match status" value="1"/>
</dbReference>
<dbReference type="AlphaFoldDB" id="A0A9P0MP76"/>
<keyword evidence="11 16" id="KW-1133">Transmembrane helix</keyword>
<dbReference type="Proteomes" id="UP001152798">
    <property type="component" value="Chromosome 4"/>
</dbReference>
<evidence type="ECO:0000313" key="18">
    <source>
        <dbReference type="EMBL" id="CAH1399879.1"/>
    </source>
</evidence>
<dbReference type="CDD" id="cd02510">
    <property type="entry name" value="pp-GalNAc-T"/>
    <property type="match status" value="1"/>
</dbReference>
<feature type="domain" description="Ricin B lectin" evidence="17">
    <location>
        <begin position="454"/>
        <end position="574"/>
    </location>
</feature>
<keyword evidence="12 16" id="KW-0333">Golgi apparatus</keyword>
<evidence type="ECO:0000256" key="12">
    <source>
        <dbReference type="ARBA" id="ARBA00023034"/>
    </source>
</evidence>
<evidence type="ECO:0000256" key="9">
    <source>
        <dbReference type="ARBA" id="ARBA00022734"/>
    </source>
</evidence>